<evidence type="ECO:0000313" key="1">
    <source>
        <dbReference type="EMBL" id="KAF7271771.1"/>
    </source>
</evidence>
<reference evidence="1" key="1">
    <citation type="submission" date="2020-08" db="EMBL/GenBank/DDBJ databases">
        <title>Genome sequencing and assembly of the red palm weevil Rhynchophorus ferrugineus.</title>
        <authorList>
            <person name="Dias G.B."/>
            <person name="Bergman C.M."/>
            <person name="Manee M."/>
        </authorList>
    </citation>
    <scope>NUCLEOTIDE SEQUENCE</scope>
    <source>
        <strain evidence="1">AA-2017</strain>
        <tissue evidence="1">Whole larva</tissue>
    </source>
</reference>
<comment type="caution">
    <text evidence="1">The sequence shown here is derived from an EMBL/GenBank/DDBJ whole genome shotgun (WGS) entry which is preliminary data.</text>
</comment>
<evidence type="ECO:0000313" key="2">
    <source>
        <dbReference type="Proteomes" id="UP000625711"/>
    </source>
</evidence>
<accession>A0A834M854</accession>
<keyword evidence="2" id="KW-1185">Reference proteome</keyword>
<protein>
    <submittedName>
        <fullName evidence="1">Uncharacterized protein</fullName>
    </submittedName>
</protein>
<gene>
    <name evidence="1" type="ORF">GWI33_015390</name>
</gene>
<name>A0A834M854_RHYFE</name>
<dbReference type="Proteomes" id="UP000625711">
    <property type="component" value="Unassembled WGS sequence"/>
</dbReference>
<proteinExistence type="predicted"/>
<organism evidence="1 2">
    <name type="scientific">Rhynchophorus ferrugineus</name>
    <name type="common">Red palm weevil</name>
    <name type="synonym">Curculio ferrugineus</name>
    <dbReference type="NCBI Taxonomy" id="354439"/>
    <lineage>
        <taxon>Eukaryota</taxon>
        <taxon>Metazoa</taxon>
        <taxon>Ecdysozoa</taxon>
        <taxon>Arthropoda</taxon>
        <taxon>Hexapoda</taxon>
        <taxon>Insecta</taxon>
        <taxon>Pterygota</taxon>
        <taxon>Neoptera</taxon>
        <taxon>Endopterygota</taxon>
        <taxon>Coleoptera</taxon>
        <taxon>Polyphaga</taxon>
        <taxon>Cucujiformia</taxon>
        <taxon>Curculionidae</taxon>
        <taxon>Dryophthorinae</taxon>
        <taxon>Rhynchophorus</taxon>
    </lineage>
</organism>
<dbReference type="AlphaFoldDB" id="A0A834M854"/>
<dbReference type="EMBL" id="JAACXV010013900">
    <property type="protein sequence ID" value="KAF7271771.1"/>
    <property type="molecule type" value="Genomic_DNA"/>
</dbReference>
<sequence length="121" mass="13788">MCDKTLLSHAPKRVNKNVVILYIGDAVVNSKRVPPKGVLWRNRRDIHSNKYQLFPEDKRNYDLNRIFSNLNTSPSDPGHSDVNVKTIKKVAHIFSVATKCRTGHIAITTSRGVICREVFIF</sequence>